<keyword evidence="2" id="KW-1185">Reference proteome</keyword>
<evidence type="ECO:0000313" key="2">
    <source>
        <dbReference type="Proteomes" id="UP000660708"/>
    </source>
</evidence>
<accession>A0A8I0MVK6</accession>
<proteinExistence type="predicted"/>
<dbReference type="Proteomes" id="UP000660708">
    <property type="component" value="Unassembled WGS sequence"/>
</dbReference>
<protein>
    <submittedName>
        <fullName evidence="1">Uncharacterized protein</fullName>
    </submittedName>
</protein>
<reference evidence="1 2" key="1">
    <citation type="submission" date="2015-06" db="EMBL/GenBank/DDBJ databases">
        <title>Genome sequence of Pseudoalteromonas peptidolytica.</title>
        <authorList>
            <person name="Xie B.-B."/>
            <person name="Rong J.-C."/>
            <person name="Qin Q.-L."/>
            <person name="Zhang Y.-Z."/>
        </authorList>
    </citation>
    <scope>NUCLEOTIDE SEQUENCE [LARGE SCALE GENOMIC DNA]</scope>
    <source>
        <strain evidence="1 2">F12-50-A1</strain>
    </source>
</reference>
<dbReference type="EMBL" id="AQHF01000024">
    <property type="protein sequence ID" value="MBE0346672.1"/>
    <property type="molecule type" value="Genomic_DNA"/>
</dbReference>
<organism evidence="1 2">
    <name type="scientific">Pseudoalteromonas peptidolytica F12-50-A1</name>
    <dbReference type="NCBI Taxonomy" id="1315280"/>
    <lineage>
        <taxon>Bacteria</taxon>
        <taxon>Pseudomonadati</taxon>
        <taxon>Pseudomonadota</taxon>
        <taxon>Gammaproteobacteria</taxon>
        <taxon>Alteromonadales</taxon>
        <taxon>Pseudoalteromonadaceae</taxon>
        <taxon>Pseudoalteromonas</taxon>
    </lineage>
</organism>
<gene>
    <name evidence="1" type="ORF">PPEP_a2766</name>
</gene>
<dbReference type="RefSeq" id="WP_147390017.1">
    <property type="nucleotide sequence ID" value="NZ_AQHF01000024.1"/>
</dbReference>
<dbReference type="AlphaFoldDB" id="A0A8I0MVK6"/>
<comment type="caution">
    <text evidence="1">The sequence shown here is derived from an EMBL/GenBank/DDBJ whole genome shotgun (WGS) entry which is preliminary data.</text>
</comment>
<name>A0A8I0MVK6_9GAMM</name>
<sequence length="128" mass="14887">MEGFFELSVKSLSTFPLKENIKGELAPPDLVFDFYLFPKVFINNRILEKLSPFLKSNIEIQEGAVELKFSELELSYCYLYVVGCDNDSHTNESTHIFRSEDNSSLFLSNELIKEMRKKSTNGVLYRWN</sequence>
<evidence type="ECO:0000313" key="1">
    <source>
        <dbReference type="EMBL" id="MBE0346672.1"/>
    </source>
</evidence>